<evidence type="ECO:0000313" key="3">
    <source>
        <dbReference type="Proteomes" id="UP000255297"/>
    </source>
</evidence>
<name>A0A378LSI0_9GAMM</name>
<accession>A0A378LSI0</accession>
<dbReference type="Pfam" id="PF20398">
    <property type="entry name" value="DUF6691"/>
    <property type="match status" value="1"/>
</dbReference>
<reference evidence="2 3" key="1">
    <citation type="submission" date="2018-06" db="EMBL/GenBank/DDBJ databases">
        <authorList>
            <consortium name="Pathogen Informatics"/>
            <person name="Doyle S."/>
        </authorList>
    </citation>
    <scope>NUCLEOTIDE SEQUENCE [LARGE SCALE GENOMIC DNA]</scope>
    <source>
        <strain evidence="2 3">NCTC11532</strain>
    </source>
</reference>
<organism evidence="2 3">
    <name type="scientific">Legionella wadsworthii</name>
    <dbReference type="NCBI Taxonomy" id="28088"/>
    <lineage>
        <taxon>Bacteria</taxon>
        <taxon>Pseudomonadati</taxon>
        <taxon>Pseudomonadota</taxon>
        <taxon>Gammaproteobacteria</taxon>
        <taxon>Legionellales</taxon>
        <taxon>Legionellaceae</taxon>
        <taxon>Legionella</taxon>
    </lineage>
</organism>
<sequence>MMERLSAFFIGLLFGLGLTVSNMINPYKILNFLDFFGYWDPTLLVVMVSAVLTTFIGYRFVLKKAKPLITECFFLPESTKITKPLLMGSAIFGIGWGLAGYCPGPSITALATFNLDPLYFVLGMILGSFAYWFLAKP</sequence>
<dbReference type="AlphaFoldDB" id="A0A378LSI0"/>
<gene>
    <name evidence="2" type="ORF">NCTC11532_01845</name>
</gene>
<keyword evidence="1" id="KW-0472">Membrane</keyword>
<proteinExistence type="predicted"/>
<dbReference type="EMBL" id="UGPB01000001">
    <property type="protein sequence ID" value="STY29647.1"/>
    <property type="molecule type" value="Genomic_DNA"/>
</dbReference>
<keyword evidence="1" id="KW-1133">Transmembrane helix</keyword>
<feature type="transmembrane region" description="Helical" evidence="1">
    <location>
        <begin position="118"/>
        <end position="135"/>
    </location>
</feature>
<dbReference type="RefSeq" id="WP_035899035.1">
    <property type="nucleotide sequence ID" value="NZ_CAAAIS010000001.1"/>
</dbReference>
<feature type="transmembrane region" description="Helical" evidence="1">
    <location>
        <begin position="81"/>
        <end position="98"/>
    </location>
</feature>
<evidence type="ECO:0000313" key="2">
    <source>
        <dbReference type="EMBL" id="STY29647.1"/>
    </source>
</evidence>
<protein>
    <submittedName>
        <fullName evidence="2">Transporter protein</fullName>
    </submittedName>
</protein>
<keyword evidence="1" id="KW-0812">Transmembrane</keyword>
<dbReference type="Proteomes" id="UP000255297">
    <property type="component" value="Unassembled WGS sequence"/>
</dbReference>
<keyword evidence="3" id="KW-1185">Reference proteome</keyword>
<evidence type="ECO:0000256" key="1">
    <source>
        <dbReference type="SAM" id="Phobius"/>
    </source>
</evidence>
<feature type="transmembrane region" description="Helical" evidence="1">
    <location>
        <begin position="42"/>
        <end position="61"/>
    </location>
</feature>
<dbReference type="InterPro" id="IPR046513">
    <property type="entry name" value="DUF6691"/>
</dbReference>